<gene>
    <name evidence="10" type="primary">gspJ</name>
    <name evidence="10" type="ORF">HPE44_12795</name>
</gene>
<dbReference type="RefSeq" id="WP_085447057.1">
    <property type="nucleotide sequence ID" value="NZ_BGFC01000222.1"/>
</dbReference>
<keyword evidence="8" id="KW-1133">Transmembrane helix</keyword>
<protein>
    <recommendedName>
        <fullName evidence="3">Type II secretion system protein J</fullName>
    </recommendedName>
</protein>
<reference evidence="10" key="1">
    <citation type="submission" date="2020-05" db="EMBL/GenBank/DDBJ databases">
        <title>Title: F plasmids are the major carriers of antibiotic resistance genes in human-associated commensal E. coli.</title>
        <authorList>
            <person name="Stephens C."/>
            <person name="Arismendi T."/>
            <person name="Wright M."/>
            <person name="Hartman A."/>
            <person name="Gonzalez A."/>
            <person name="Gill M."/>
            <person name="Pandori M."/>
            <person name="Hess D."/>
        </authorList>
    </citation>
    <scope>NUCLEOTIDE SEQUENCE</scope>
    <source>
        <strain evidence="10">SCU-478</strain>
    </source>
</reference>
<dbReference type="PANTHER" id="PTHR39583:SF2">
    <property type="entry name" value="TYPE II SECRETION SYSTEM PROTEIN J"/>
    <property type="match status" value="1"/>
</dbReference>
<evidence type="ECO:0000256" key="3">
    <source>
        <dbReference type="ARBA" id="ARBA00021539"/>
    </source>
</evidence>
<dbReference type="InterPro" id="IPR051621">
    <property type="entry name" value="T2SS_protein_J"/>
</dbReference>
<evidence type="ECO:0000313" key="10">
    <source>
        <dbReference type="EMBL" id="QKQ35318.1"/>
    </source>
</evidence>
<comment type="similarity">
    <text evidence="2">Belongs to the GSP J family.</text>
</comment>
<keyword evidence="4" id="KW-1003">Cell membrane</keyword>
<dbReference type="PROSITE" id="PS00409">
    <property type="entry name" value="PROKAR_NTER_METHYL"/>
    <property type="match status" value="1"/>
</dbReference>
<dbReference type="GO" id="GO:0005886">
    <property type="term" value="C:plasma membrane"/>
    <property type="evidence" value="ECO:0007669"/>
    <property type="project" value="UniProtKB-SubCell"/>
</dbReference>
<name>A0A6N0IKZ5_ECOLX</name>
<dbReference type="Gene3D" id="2.10.70.20">
    <property type="entry name" value="gspk-gspi-gspj complex like domains"/>
    <property type="match status" value="1"/>
</dbReference>
<dbReference type="SUPFAM" id="SSF54523">
    <property type="entry name" value="Pili subunits"/>
    <property type="match status" value="1"/>
</dbReference>
<dbReference type="InterPro" id="IPR012902">
    <property type="entry name" value="N_methyl_site"/>
</dbReference>
<evidence type="ECO:0000256" key="1">
    <source>
        <dbReference type="ARBA" id="ARBA00004377"/>
    </source>
</evidence>
<evidence type="ECO:0000256" key="8">
    <source>
        <dbReference type="ARBA" id="ARBA00022989"/>
    </source>
</evidence>
<evidence type="ECO:0000256" key="7">
    <source>
        <dbReference type="ARBA" id="ARBA00022692"/>
    </source>
</evidence>
<evidence type="ECO:0000256" key="6">
    <source>
        <dbReference type="ARBA" id="ARBA00022519"/>
    </source>
</evidence>
<keyword evidence="7" id="KW-0812">Transmembrane</keyword>
<dbReference type="Pfam" id="PF11612">
    <property type="entry name" value="T2SSJ"/>
    <property type="match status" value="1"/>
</dbReference>
<dbReference type="InterPro" id="IPR010055">
    <property type="entry name" value="T2SS_protein-GspJ"/>
</dbReference>
<evidence type="ECO:0000256" key="5">
    <source>
        <dbReference type="ARBA" id="ARBA00022481"/>
    </source>
</evidence>
<dbReference type="PANTHER" id="PTHR39583">
    <property type="entry name" value="TYPE II SECRETION SYSTEM PROTEIN J-RELATED"/>
    <property type="match status" value="1"/>
</dbReference>
<keyword evidence="9" id="KW-0472">Membrane</keyword>
<accession>A0A6N0IKZ5</accession>
<keyword evidence="5" id="KW-0488">Methylation</keyword>
<keyword evidence="6" id="KW-0997">Cell inner membrane</keyword>
<evidence type="ECO:0000256" key="2">
    <source>
        <dbReference type="ARBA" id="ARBA00011084"/>
    </source>
</evidence>
<organism evidence="10">
    <name type="scientific">Escherichia coli</name>
    <dbReference type="NCBI Taxonomy" id="562"/>
    <lineage>
        <taxon>Bacteria</taxon>
        <taxon>Pseudomonadati</taxon>
        <taxon>Pseudomonadota</taxon>
        <taxon>Gammaproteobacteria</taxon>
        <taxon>Enterobacterales</taxon>
        <taxon>Enterobacteriaceae</taxon>
        <taxon>Escherichia</taxon>
    </lineage>
</organism>
<sequence length="201" mass="22428">MKRTRAGFTLLEMLIAIAIFSSLALMTQQVTSGVTHANSVVAGHDKKLHIVQQTMSFLTHDLTQMMPRPVRGEQGQREPALLAGAGVLASESEGVRFVRGGVVNPLMRLPRSNLLTVGYRIRNGYLERLVWPLTDAADSVEPTIQKLFPADLLRLQFHDGTRWLEDWSSQQTIPAAVRMILHSPQWGDIERIWLLHGALSS</sequence>
<proteinExistence type="inferred from homology"/>
<evidence type="ECO:0000256" key="9">
    <source>
        <dbReference type="ARBA" id="ARBA00023136"/>
    </source>
</evidence>
<dbReference type="Gene3D" id="3.10.610.10">
    <property type="entry name" value="GSPII I/J protein-like"/>
    <property type="match status" value="1"/>
</dbReference>
<dbReference type="Pfam" id="PF07963">
    <property type="entry name" value="N_methyl"/>
    <property type="match status" value="1"/>
</dbReference>
<dbReference type="AlphaFoldDB" id="A0A6N0IKZ5"/>
<evidence type="ECO:0000256" key="4">
    <source>
        <dbReference type="ARBA" id="ARBA00022475"/>
    </source>
</evidence>
<dbReference type="InterPro" id="IPR045584">
    <property type="entry name" value="Pilin-like"/>
</dbReference>
<dbReference type="NCBIfam" id="TIGR01711">
    <property type="entry name" value="gspJ"/>
    <property type="match status" value="1"/>
</dbReference>
<dbReference type="GO" id="GO:0015628">
    <property type="term" value="P:protein secretion by the type II secretion system"/>
    <property type="evidence" value="ECO:0007669"/>
    <property type="project" value="InterPro"/>
</dbReference>
<dbReference type="GO" id="GO:0015627">
    <property type="term" value="C:type II protein secretion system complex"/>
    <property type="evidence" value="ECO:0007669"/>
    <property type="project" value="InterPro"/>
</dbReference>
<comment type="subcellular location">
    <subcellularLocation>
        <location evidence="1">Cell inner membrane</location>
        <topology evidence="1">Single-pass membrane protein</topology>
    </subcellularLocation>
</comment>
<dbReference type="EMBL" id="CP054563">
    <property type="protein sequence ID" value="QKQ35318.1"/>
    <property type="molecule type" value="Genomic_DNA"/>
</dbReference>
<dbReference type="NCBIfam" id="TIGR02532">
    <property type="entry name" value="IV_pilin_GFxxxE"/>
    <property type="match status" value="1"/>
</dbReference>